<dbReference type="InterPro" id="IPR045087">
    <property type="entry name" value="Cu-oxidase_fam"/>
</dbReference>
<feature type="signal peptide" evidence="5">
    <location>
        <begin position="1"/>
        <end position="16"/>
    </location>
</feature>
<dbReference type="Pfam" id="PF07732">
    <property type="entry name" value="Cu-oxidase_3"/>
    <property type="match status" value="1"/>
</dbReference>
<dbReference type="GO" id="GO:0006826">
    <property type="term" value="P:iron ion transport"/>
    <property type="evidence" value="ECO:0007669"/>
    <property type="project" value="TreeGrafter"/>
</dbReference>
<comment type="caution">
    <text evidence="7">The sequence shown here is derived from an EMBL/GenBank/DDBJ whole genome shotgun (WGS) entry which is preliminary data.</text>
</comment>
<feature type="chain" id="PRO_5041965841" description="Plastocyanin-like domain-containing protein" evidence="5">
    <location>
        <begin position="17"/>
        <end position="160"/>
    </location>
</feature>
<dbReference type="PANTHER" id="PTHR11709">
    <property type="entry name" value="MULTI-COPPER OXIDASE"/>
    <property type="match status" value="1"/>
</dbReference>
<gene>
    <name evidence="7" type="ORF">NP493_799g00035</name>
</gene>
<dbReference type="EMBL" id="JAODUO010000799">
    <property type="protein sequence ID" value="KAK2174469.1"/>
    <property type="molecule type" value="Genomic_DNA"/>
</dbReference>
<dbReference type="GO" id="GO:0005886">
    <property type="term" value="C:plasma membrane"/>
    <property type="evidence" value="ECO:0007669"/>
    <property type="project" value="TreeGrafter"/>
</dbReference>
<dbReference type="GO" id="GO:0016491">
    <property type="term" value="F:oxidoreductase activity"/>
    <property type="evidence" value="ECO:0007669"/>
    <property type="project" value="UniProtKB-KW"/>
</dbReference>
<protein>
    <recommendedName>
        <fullName evidence="6">Plastocyanin-like domain-containing protein</fullName>
    </recommendedName>
</protein>
<feature type="domain" description="Plastocyanin-like" evidence="6">
    <location>
        <begin position="74"/>
        <end position="160"/>
    </location>
</feature>
<reference evidence="7" key="1">
    <citation type="journal article" date="2023" name="Mol. Biol. Evol.">
        <title>Third-Generation Sequencing Reveals the Adaptive Role of the Epigenome in Three Deep-Sea Polychaetes.</title>
        <authorList>
            <person name="Perez M."/>
            <person name="Aroh O."/>
            <person name="Sun Y."/>
            <person name="Lan Y."/>
            <person name="Juniper S.K."/>
            <person name="Young C.R."/>
            <person name="Angers B."/>
            <person name="Qian P.Y."/>
        </authorList>
    </citation>
    <scope>NUCLEOTIDE SEQUENCE</scope>
    <source>
        <strain evidence="7">R07B-5</strain>
    </source>
</reference>
<keyword evidence="8" id="KW-1185">Reference proteome</keyword>
<dbReference type="InterPro" id="IPR008972">
    <property type="entry name" value="Cupredoxin"/>
</dbReference>
<evidence type="ECO:0000256" key="5">
    <source>
        <dbReference type="SAM" id="SignalP"/>
    </source>
</evidence>
<evidence type="ECO:0000259" key="6">
    <source>
        <dbReference type="Pfam" id="PF07732"/>
    </source>
</evidence>
<evidence type="ECO:0000256" key="1">
    <source>
        <dbReference type="ARBA" id="ARBA00010609"/>
    </source>
</evidence>
<comment type="similarity">
    <text evidence="1">Belongs to the multicopper oxidase family.</text>
</comment>
<organism evidence="7 8">
    <name type="scientific">Ridgeia piscesae</name>
    <name type="common">Tubeworm</name>
    <dbReference type="NCBI Taxonomy" id="27915"/>
    <lineage>
        <taxon>Eukaryota</taxon>
        <taxon>Metazoa</taxon>
        <taxon>Spiralia</taxon>
        <taxon>Lophotrochozoa</taxon>
        <taxon>Annelida</taxon>
        <taxon>Polychaeta</taxon>
        <taxon>Sedentaria</taxon>
        <taxon>Canalipalpata</taxon>
        <taxon>Sabellida</taxon>
        <taxon>Siboglinidae</taxon>
        <taxon>Ridgeia</taxon>
    </lineage>
</organism>
<dbReference type="GO" id="GO:0005507">
    <property type="term" value="F:copper ion binding"/>
    <property type="evidence" value="ECO:0007669"/>
    <property type="project" value="InterPro"/>
</dbReference>
<keyword evidence="4" id="KW-0186">Copper</keyword>
<keyword evidence="2" id="KW-0479">Metal-binding</keyword>
<dbReference type="InterPro" id="IPR011707">
    <property type="entry name" value="Cu-oxidase-like_N"/>
</dbReference>
<evidence type="ECO:0000256" key="4">
    <source>
        <dbReference type="ARBA" id="ARBA00023008"/>
    </source>
</evidence>
<dbReference type="SUPFAM" id="SSF49503">
    <property type="entry name" value="Cupredoxins"/>
    <property type="match status" value="1"/>
</dbReference>
<name>A0AAD9KMT2_RIDPI</name>
<sequence>MLVFRLLLVTAAVVMADICRDPVCEFTFVIRRTSSMTYRGSSGTLYNVALNGTRLQQDDDAAVGYFINPSDVITLDGFTRDLIVVNDIFPGPTIEVMEGAQVVVRVINDLLTEGITLHWHGMHVINTPWMDGTAYVTQCPVPAQHSFTYRFTAFPHGTHW</sequence>
<evidence type="ECO:0000313" key="7">
    <source>
        <dbReference type="EMBL" id="KAK2174469.1"/>
    </source>
</evidence>
<proteinExistence type="inferred from homology"/>
<accession>A0AAD9KMT2</accession>
<keyword evidence="3" id="KW-0560">Oxidoreductase</keyword>
<keyword evidence="5" id="KW-0732">Signal</keyword>
<dbReference type="Gene3D" id="2.60.40.420">
    <property type="entry name" value="Cupredoxins - blue copper proteins"/>
    <property type="match status" value="1"/>
</dbReference>
<dbReference type="AlphaFoldDB" id="A0AAD9KMT2"/>
<dbReference type="PANTHER" id="PTHR11709:SF394">
    <property type="entry name" value="FI03373P-RELATED"/>
    <property type="match status" value="1"/>
</dbReference>
<evidence type="ECO:0000256" key="3">
    <source>
        <dbReference type="ARBA" id="ARBA00023002"/>
    </source>
</evidence>
<dbReference type="Proteomes" id="UP001209878">
    <property type="component" value="Unassembled WGS sequence"/>
</dbReference>
<evidence type="ECO:0000256" key="2">
    <source>
        <dbReference type="ARBA" id="ARBA00022723"/>
    </source>
</evidence>
<evidence type="ECO:0000313" key="8">
    <source>
        <dbReference type="Proteomes" id="UP001209878"/>
    </source>
</evidence>